<feature type="transmembrane region" description="Helical" evidence="9">
    <location>
        <begin position="84"/>
        <end position="103"/>
    </location>
</feature>
<feature type="transmembrane region" description="Helical" evidence="9">
    <location>
        <begin position="43"/>
        <end position="64"/>
    </location>
</feature>
<keyword evidence="7 8" id="KW-0807">Transducer</keyword>
<evidence type="ECO:0000256" key="6">
    <source>
        <dbReference type="ARBA" id="ARBA00023170"/>
    </source>
</evidence>
<comment type="similarity">
    <text evidence="8">Belongs to the G-protein coupled receptor 1 family.</text>
</comment>
<dbReference type="InterPro" id="IPR000276">
    <property type="entry name" value="GPCR_Rhodpsn"/>
</dbReference>
<evidence type="ECO:0000256" key="1">
    <source>
        <dbReference type="ARBA" id="ARBA00004141"/>
    </source>
</evidence>
<dbReference type="PANTHER" id="PTHR24238:SF57">
    <property type="entry name" value="G-PROTEIN COUPLED RECEPTOR 83"/>
    <property type="match status" value="1"/>
</dbReference>
<evidence type="ECO:0000256" key="4">
    <source>
        <dbReference type="ARBA" id="ARBA00023040"/>
    </source>
</evidence>
<keyword evidence="12" id="KW-1185">Reference proteome</keyword>
<dbReference type="FunFam" id="1.20.1070.10:FF:000291">
    <property type="entry name" value="Predicted protein"/>
    <property type="match status" value="1"/>
</dbReference>
<organism evidence="11 12">
    <name type="scientific">Pocillopora damicornis</name>
    <name type="common">Cauliflower coral</name>
    <name type="synonym">Millepora damicornis</name>
    <dbReference type="NCBI Taxonomy" id="46731"/>
    <lineage>
        <taxon>Eukaryota</taxon>
        <taxon>Metazoa</taxon>
        <taxon>Cnidaria</taxon>
        <taxon>Anthozoa</taxon>
        <taxon>Hexacorallia</taxon>
        <taxon>Scleractinia</taxon>
        <taxon>Astrocoeniina</taxon>
        <taxon>Pocilloporidae</taxon>
        <taxon>Pocillopora</taxon>
    </lineage>
</organism>
<protein>
    <recommendedName>
        <fullName evidence="10">G-protein coupled receptors family 1 profile domain-containing protein</fullName>
    </recommendedName>
</protein>
<dbReference type="PROSITE" id="PS00237">
    <property type="entry name" value="G_PROTEIN_RECEP_F1_1"/>
    <property type="match status" value="1"/>
</dbReference>
<dbReference type="GO" id="GO:0008188">
    <property type="term" value="F:neuropeptide receptor activity"/>
    <property type="evidence" value="ECO:0007669"/>
    <property type="project" value="TreeGrafter"/>
</dbReference>
<keyword evidence="6 8" id="KW-0675">Receptor</keyword>
<dbReference type="EMBL" id="RCHS01000253">
    <property type="protein sequence ID" value="RMX59906.1"/>
    <property type="molecule type" value="Genomic_DNA"/>
</dbReference>
<dbReference type="PROSITE" id="PS50262">
    <property type="entry name" value="G_PROTEIN_RECEP_F1_2"/>
    <property type="match status" value="1"/>
</dbReference>
<dbReference type="Proteomes" id="UP000275408">
    <property type="component" value="Unassembled WGS sequence"/>
</dbReference>
<feature type="transmembrane region" description="Helical" evidence="9">
    <location>
        <begin position="197"/>
        <end position="218"/>
    </location>
</feature>
<feature type="transmembrane region" description="Helical" evidence="9">
    <location>
        <begin position="300"/>
        <end position="324"/>
    </location>
</feature>
<dbReference type="AlphaFoldDB" id="A0A3M6V1T5"/>
<feature type="domain" description="G-protein coupled receptors family 1 profile" evidence="10">
    <location>
        <begin position="95"/>
        <end position="358"/>
    </location>
</feature>
<keyword evidence="2 8" id="KW-0812">Transmembrane</keyword>
<evidence type="ECO:0000256" key="7">
    <source>
        <dbReference type="ARBA" id="ARBA00023224"/>
    </source>
</evidence>
<keyword evidence="4 8" id="KW-0297">G-protein coupled receptor</keyword>
<reference evidence="11 12" key="1">
    <citation type="journal article" date="2018" name="Sci. Rep.">
        <title>Comparative analysis of the Pocillopora damicornis genome highlights role of immune system in coral evolution.</title>
        <authorList>
            <person name="Cunning R."/>
            <person name="Bay R.A."/>
            <person name="Gillette P."/>
            <person name="Baker A.C."/>
            <person name="Traylor-Knowles N."/>
        </authorList>
    </citation>
    <scope>NUCLEOTIDE SEQUENCE [LARGE SCALE GENOMIC DNA]</scope>
    <source>
        <strain evidence="11">RSMAS</strain>
        <tissue evidence="11">Whole animal</tissue>
    </source>
</reference>
<keyword evidence="5 9" id="KW-0472">Membrane</keyword>
<evidence type="ECO:0000256" key="3">
    <source>
        <dbReference type="ARBA" id="ARBA00022989"/>
    </source>
</evidence>
<accession>A0A3M6V1T5</accession>
<dbReference type="Pfam" id="PF00001">
    <property type="entry name" value="7tm_1"/>
    <property type="match status" value="1"/>
</dbReference>
<comment type="caution">
    <text evidence="11">The sequence shown here is derived from an EMBL/GenBank/DDBJ whole genome shotgun (WGS) entry which is preliminary data.</text>
</comment>
<gene>
    <name evidence="11" type="ORF">pdam_00001068</name>
</gene>
<feature type="transmembrane region" description="Helical" evidence="9">
    <location>
        <begin position="339"/>
        <end position="361"/>
    </location>
</feature>
<evidence type="ECO:0000256" key="2">
    <source>
        <dbReference type="ARBA" id="ARBA00022692"/>
    </source>
</evidence>
<keyword evidence="3 9" id="KW-1133">Transmembrane helix</keyword>
<dbReference type="OrthoDB" id="5975505at2759"/>
<dbReference type="SUPFAM" id="SSF81321">
    <property type="entry name" value="Family A G protein-coupled receptor-like"/>
    <property type="match status" value="1"/>
</dbReference>
<sequence>MKEAADKMSTVDQEHPEVLNSYPQEGTSVITSRFTSIARREYIFYRPHVHICELYLLLSDIFLYDYCPLLSPEGLLMRAAKITGFAVIIATSLFGNLLVIIVTRRDQRLKKVAFTFVVNMAIADLLTTVINMPESLYEQIKDTDEWIAGHIGVVLCKLLPFCQQVCSFCSALSLLAIASDRFFAICFPLRKLLTRKLSTIIIVSTWLIPSFFSAPMFLVNNVVKEKGIFFCVEEWSAPFDSLESPKYYTVILFVLFYILPLAIASVLYGCVIHKIWKRKIVGNHSSKTKRLLSRSRRKSLKIFITILVCFAFCWLPDHVAYFLIDDNEEFRDCGLPRDIYYVSLFFPHAISALNPCIYIIFNQDFRSGTKDLLIMCRRVLFRWNELVDSRNRSSCNDKMSWDEEKQSEIYPLHSLKTRRPPKMSTEYCKSYV</sequence>
<dbReference type="GO" id="GO:0005886">
    <property type="term" value="C:plasma membrane"/>
    <property type="evidence" value="ECO:0007669"/>
    <property type="project" value="TreeGrafter"/>
</dbReference>
<evidence type="ECO:0000313" key="11">
    <source>
        <dbReference type="EMBL" id="RMX59906.1"/>
    </source>
</evidence>
<evidence type="ECO:0000256" key="8">
    <source>
        <dbReference type="RuleBase" id="RU000688"/>
    </source>
</evidence>
<dbReference type="PANTHER" id="PTHR24238">
    <property type="entry name" value="G-PROTEIN COUPLED RECEPTOR"/>
    <property type="match status" value="1"/>
</dbReference>
<dbReference type="STRING" id="46731.A0A3M6V1T5"/>
<name>A0A3M6V1T5_POCDA</name>
<evidence type="ECO:0000256" key="5">
    <source>
        <dbReference type="ARBA" id="ARBA00023136"/>
    </source>
</evidence>
<evidence type="ECO:0000256" key="9">
    <source>
        <dbReference type="SAM" id="Phobius"/>
    </source>
</evidence>
<dbReference type="Gene3D" id="1.20.1070.10">
    <property type="entry name" value="Rhodopsin 7-helix transmembrane proteins"/>
    <property type="match status" value="1"/>
</dbReference>
<feature type="transmembrane region" description="Helical" evidence="9">
    <location>
        <begin position="247"/>
        <end position="271"/>
    </location>
</feature>
<proteinExistence type="inferred from homology"/>
<dbReference type="PRINTS" id="PR00237">
    <property type="entry name" value="GPCRRHODOPSN"/>
</dbReference>
<dbReference type="InterPro" id="IPR017452">
    <property type="entry name" value="GPCR_Rhodpsn_7TM"/>
</dbReference>
<comment type="subcellular location">
    <subcellularLocation>
        <location evidence="1">Membrane</location>
        <topology evidence="1">Multi-pass membrane protein</topology>
    </subcellularLocation>
</comment>
<evidence type="ECO:0000259" key="10">
    <source>
        <dbReference type="PROSITE" id="PS50262"/>
    </source>
</evidence>
<evidence type="ECO:0000313" key="12">
    <source>
        <dbReference type="Proteomes" id="UP000275408"/>
    </source>
</evidence>